<dbReference type="OrthoDB" id="662072at2"/>
<evidence type="ECO:0000256" key="1">
    <source>
        <dbReference type="SAM" id="SignalP"/>
    </source>
</evidence>
<dbReference type="Pfam" id="PF00578">
    <property type="entry name" value="AhpC-TSA"/>
    <property type="match status" value="1"/>
</dbReference>
<accession>A0A291QUA7</accession>
<dbReference type="InterPro" id="IPR036249">
    <property type="entry name" value="Thioredoxin-like_sf"/>
</dbReference>
<gene>
    <name evidence="3" type="ORF">COR50_09950</name>
</gene>
<dbReference type="RefSeq" id="WP_098193849.1">
    <property type="nucleotide sequence ID" value="NZ_CP023777.1"/>
</dbReference>
<name>A0A291QUA7_9BACT</name>
<dbReference type="InterPro" id="IPR013766">
    <property type="entry name" value="Thioredoxin_domain"/>
</dbReference>
<keyword evidence="4" id="KW-1185">Reference proteome</keyword>
<protein>
    <recommendedName>
        <fullName evidence="2">Thioredoxin domain-containing protein</fullName>
    </recommendedName>
</protein>
<reference evidence="3 4" key="1">
    <citation type="submission" date="2017-10" db="EMBL/GenBank/DDBJ databases">
        <title>Paenichitinophaga pekingensis gen. nov., sp. nov., isolated from activated sludge.</title>
        <authorList>
            <person name="Jin D."/>
            <person name="Kong X."/>
            <person name="Deng Y."/>
            <person name="Bai Z."/>
        </authorList>
    </citation>
    <scope>NUCLEOTIDE SEQUENCE [LARGE SCALE GENOMIC DNA]</scope>
    <source>
        <strain evidence="3 4">13</strain>
    </source>
</reference>
<feature type="signal peptide" evidence="1">
    <location>
        <begin position="1"/>
        <end position="21"/>
    </location>
</feature>
<proteinExistence type="predicted"/>
<feature type="domain" description="Thioredoxin" evidence="2">
    <location>
        <begin position="35"/>
        <end position="170"/>
    </location>
</feature>
<feature type="chain" id="PRO_5011973843" description="Thioredoxin domain-containing protein" evidence="1">
    <location>
        <begin position="22"/>
        <end position="170"/>
    </location>
</feature>
<dbReference type="EMBL" id="CP023777">
    <property type="protein sequence ID" value="ATL47472.1"/>
    <property type="molecule type" value="Genomic_DNA"/>
</dbReference>
<dbReference type="KEGG" id="cbae:COR50_09950"/>
<dbReference type="GO" id="GO:0016209">
    <property type="term" value="F:antioxidant activity"/>
    <property type="evidence" value="ECO:0007669"/>
    <property type="project" value="InterPro"/>
</dbReference>
<dbReference type="AlphaFoldDB" id="A0A291QUA7"/>
<evidence type="ECO:0000259" key="2">
    <source>
        <dbReference type="PROSITE" id="PS51352"/>
    </source>
</evidence>
<sequence length="170" mass="19958">MRTVLFLALWIACCIPNTGHAQVKNQQNNSQLPVYQQFPTLPPFQLYLEDGSVYNKQLLHNNKPTVLIIFSVECDHCKILTEDITKKIEKFKNVNILMITPFRVDRMKEYYNEYKIGSYPNITMVSEPTRQIMYFYGLREFPGVYIYDKKRQLKHEVTAALNVENILSSL</sequence>
<organism evidence="3 4">
    <name type="scientific">Chitinophaga caeni</name>
    <dbReference type="NCBI Taxonomy" id="2029983"/>
    <lineage>
        <taxon>Bacteria</taxon>
        <taxon>Pseudomonadati</taxon>
        <taxon>Bacteroidota</taxon>
        <taxon>Chitinophagia</taxon>
        <taxon>Chitinophagales</taxon>
        <taxon>Chitinophagaceae</taxon>
        <taxon>Chitinophaga</taxon>
    </lineage>
</organism>
<dbReference type="SUPFAM" id="SSF52833">
    <property type="entry name" value="Thioredoxin-like"/>
    <property type="match status" value="1"/>
</dbReference>
<dbReference type="Gene3D" id="3.40.30.10">
    <property type="entry name" value="Glutaredoxin"/>
    <property type="match status" value="1"/>
</dbReference>
<dbReference type="Proteomes" id="UP000220133">
    <property type="component" value="Chromosome"/>
</dbReference>
<dbReference type="InterPro" id="IPR000866">
    <property type="entry name" value="AhpC/TSA"/>
</dbReference>
<evidence type="ECO:0000313" key="3">
    <source>
        <dbReference type="EMBL" id="ATL47472.1"/>
    </source>
</evidence>
<evidence type="ECO:0000313" key="4">
    <source>
        <dbReference type="Proteomes" id="UP000220133"/>
    </source>
</evidence>
<dbReference type="PROSITE" id="PS51352">
    <property type="entry name" value="THIOREDOXIN_2"/>
    <property type="match status" value="1"/>
</dbReference>
<keyword evidence="1" id="KW-0732">Signal</keyword>
<dbReference type="GO" id="GO:0016491">
    <property type="term" value="F:oxidoreductase activity"/>
    <property type="evidence" value="ECO:0007669"/>
    <property type="project" value="InterPro"/>
</dbReference>